<dbReference type="Proteomes" id="UP000073492">
    <property type="component" value="Unassembled WGS sequence"/>
</dbReference>
<gene>
    <name evidence="1" type="ORF">AC579_2786</name>
</gene>
<name>A0A139HZ50_9PEZI</name>
<keyword evidence="2" id="KW-1185">Reference proteome</keyword>
<accession>A0A139HZ50</accession>
<evidence type="ECO:0000313" key="2">
    <source>
        <dbReference type="Proteomes" id="UP000073492"/>
    </source>
</evidence>
<reference evidence="1 2" key="1">
    <citation type="submission" date="2015-07" db="EMBL/GenBank/DDBJ databases">
        <title>Comparative genomics of the Sigatoka disease complex on banana suggests a link between parallel evolutionary changes in Pseudocercospora fijiensis and Pseudocercospora eumusae and increased virulence on the banana host.</title>
        <authorList>
            <person name="Chang T.-C."/>
            <person name="Salvucci A."/>
            <person name="Crous P.W."/>
            <person name="Stergiopoulos I."/>
        </authorList>
    </citation>
    <scope>NUCLEOTIDE SEQUENCE [LARGE SCALE GENOMIC DNA]</scope>
    <source>
        <strain evidence="1 2">CBS 116634</strain>
    </source>
</reference>
<dbReference type="EMBL" id="LFZO01000532">
    <property type="protein sequence ID" value="KXT07771.1"/>
    <property type="molecule type" value="Genomic_DNA"/>
</dbReference>
<sequence length="140" mass="15842">MTETTGRTRRLSCRLRFRFRFLLAVCITTRGKNFVEIVLEPSNIWIQPRKFPNPLHFFVPVEIEGVGVAFYGYGGHGFVCVFLVGDAELMDCWVGGHFYEFFGWHFFPEFVEEGTVVDSQGSSCVSANPGMLAVVDGMEE</sequence>
<evidence type="ECO:0000313" key="1">
    <source>
        <dbReference type="EMBL" id="KXT07771.1"/>
    </source>
</evidence>
<organism evidence="1 2">
    <name type="scientific">Pseudocercospora musae</name>
    <dbReference type="NCBI Taxonomy" id="113226"/>
    <lineage>
        <taxon>Eukaryota</taxon>
        <taxon>Fungi</taxon>
        <taxon>Dikarya</taxon>
        <taxon>Ascomycota</taxon>
        <taxon>Pezizomycotina</taxon>
        <taxon>Dothideomycetes</taxon>
        <taxon>Dothideomycetidae</taxon>
        <taxon>Mycosphaerellales</taxon>
        <taxon>Mycosphaerellaceae</taxon>
        <taxon>Pseudocercospora</taxon>
    </lineage>
</organism>
<dbReference type="AlphaFoldDB" id="A0A139HZ50"/>
<protein>
    <submittedName>
        <fullName evidence="1">Uncharacterized protein</fullName>
    </submittedName>
</protein>
<proteinExistence type="predicted"/>
<dbReference type="OrthoDB" id="446113at2759"/>
<comment type="caution">
    <text evidence="1">The sequence shown here is derived from an EMBL/GenBank/DDBJ whole genome shotgun (WGS) entry which is preliminary data.</text>
</comment>